<dbReference type="InterPro" id="IPR003439">
    <property type="entry name" value="ABC_transporter-like_ATP-bd"/>
</dbReference>
<dbReference type="InterPro" id="IPR027417">
    <property type="entry name" value="P-loop_NTPase"/>
</dbReference>
<dbReference type="PROSITE" id="PS00211">
    <property type="entry name" value="ABC_TRANSPORTER_1"/>
    <property type="match status" value="1"/>
</dbReference>
<dbReference type="OrthoDB" id="8905165at2"/>
<dbReference type="InterPro" id="IPR015854">
    <property type="entry name" value="ABC_transpr_LolD-like"/>
</dbReference>
<evidence type="ECO:0000259" key="4">
    <source>
        <dbReference type="PROSITE" id="PS50893"/>
    </source>
</evidence>
<sequence>MIETQDLGYQYPGGAVLRFPDVRLPQGGTLLLRGPSGSGKSTWLALAAGLRRPSCGEIIVAGQALSGLTPRALDAWRGAQVGVLPQRLHLSAALCVRENLALVYWAAGLPSDEAAIDAALAALGLSALAARLPRELSVGQAQRVALARAMLRRPRVLLADEPTASLDDAACAEALGQLAATAQRCGATLVIATHDARVHAACPDARVLSFAPVSGDGASAGYESFQREAA</sequence>
<keyword evidence="3 5" id="KW-0067">ATP-binding</keyword>
<keyword evidence="6" id="KW-1185">Reference proteome</keyword>
<dbReference type="EMBL" id="RKQL01000001">
    <property type="protein sequence ID" value="RPE72731.1"/>
    <property type="molecule type" value="Genomic_DNA"/>
</dbReference>
<dbReference type="GO" id="GO:0022857">
    <property type="term" value="F:transmembrane transporter activity"/>
    <property type="evidence" value="ECO:0007669"/>
    <property type="project" value="TreeGrafter"/>
</dbReference>
<protein>
    <submittedName>
        <fullName evidence="5">Putative ABC transport system ATP-binding protein</fullName>
    </submittedName>
</protein>
<organism evidence="5 6">
    <name type="scientific">Tibeticola sediminis</name>
    <dbReference type="NCBI Taxonomy" id="1917811"/>
    <lineage>
        <taxon>Bacteria</taxon>
        <taxon>Pseudomonadati</taxon>
        <taxon>Pseudomonadota</taxon>
        <taxon>Betaproteobacteria</taxon>
        <taxon>Burkholderiales</taxon>
        <taxon>Comamonadaceae</taxon>
        <taxon>Tibeticola</taxon>
    </lineage>
</organism>
<dbReference type="GO" id="GO:0016887">
    <property type="term" value="F:ATP hydrolysis activity"/>
    <property type="evidence" value="ECO:0007669"/>
    <property type="project" value="InterPro"/>
</dbReference>
<keyword evidence="1" id="KW-1003">Cell membrane</keyword>
<evidence type="ECO:0000256" key="2">
    <source>
        <dbReference type="ARBA" id="ARBA00022741"/>
    </source>
</evidence>
<dbReference type="GO" id="GO:0005524">
    <property type="term" value="F:ATP binding"/>
    <property type="evidence" value="ECO:0007669"/>
    <property type="project" value="UniProtKB-KW"/>
</dbReference>
<dbReference type="Proteomes" id="UP000272193">
    <property type="component" value="Unassembled WGS sequence"/>
</dbReference>
<evidence type="ECO:0000313" key="6">
    <source>
        <dbReference type="Proteomes" id="UP000272193"/>
    </source>
</evidence>
<evidence type="ECO:0000313" key="5">
    <source>
        <dbReference type="EMBL" id="RPE72731.1"/>
    </source>
</evidence>
<keyword evidence="2" id="KW-0547">Nucleotide-binding</keyword>
<dbReference type="PANTHER" id="PTHR24220">
    <property type="entry name" value="IMPORT ATP-BINDING PROTEIN"/>
    <property type="match status" value="1"/>
</dbReference>
<dbReference type="SMART" id="SM00382">
    <property type="entry name" value="AAA"/>
    <property type="match status" value="1"/>
</dbReference>
<dbReference type="InterPro" id="IPR003593">
    <property type="entry name" value="AAA+_ATPase"/>
</dbReference>
<dbReference type="PROSITE" id="PS50893">
    <property type="entry name" value="ABC_TRANSPORTER_2"/>
    <property type="match status" value="1"/>
</dbReference>
<dbReference type="Gene3D" id="3.40.50.300">
    <property type="entry name" value="P-loop containing nucleotide triphosphate hydrolases"/>
    <property type="match status" value="1"/>
</dbReference>
<dbReference type="InterPro" id="IPR017871">
    <property type="entry name" value="ABC_transporter-like_CS"/>
</dbReference>
<proteinExistence type="predicted"/>
<comment type="caution">
    <text evidence="5">The sequence shown here is derived from an EMBL/GenBank/DDBJ whole genome shotgun (WGS) entry which is preliminary data.</text>
</comment>
<dbReference type="GO" id="GO:0005886">
    <property type="term" value="C:plasma membrane"/>
    <property type="evidence" value="ECO:0007669"/>
    <property type="project" value="TreeGrafter"/>
</dbReference>
<keyword evidence="1" id="KW-0472">Membrane</keyword>
<name>A0A3N4UYN1_9BURK</name>
<dbReference type="AlphaFoldDB" id="A0A3N4UYN1"/>
<reference evidence="5 6" key="1">
    <citation type="submission" date="2018-11" db="EMBL/GenBank/DDBJ databases">
        <title>Genomic Encyclopedia of Type Strains, Phase IV (KMG-IV): sequencing the most valuable type-strain genomes for metagenomic binning, comparative biology and taxonomic classification.</title>
        <authorList>
            <person name="Goeker M."/>
        </authorList>
    </citation>
    <scope>NUCLEOTIDE SEQUENCE [LARGE SCALE GENOMIC DNA]</scope>
    <source>
        <strain evidence="5 6">DSM 101684</strain>
    </source>
</reference>
<gene>
    <name evidence="5" type="ORF">EDC62_0433</name>
</gene>
<dbReference type="Pfam" id="PF00005">
    <property type="entry name" value="ABC_tran"/>
    <property type="match status" value="1"/>
</dbReference>
<evidence type="ECO:0000256" key="1">
    <source>
        <dbReference type="ARBA" id="ARBA00022475"/>
    </source>
</evidence>
<accession>A0A3N4UYN1</accession>
<feature type="domain" description="ABC transporter" evidence="4">
    <location>
        <begin position="2"/>
        <end position="229"/>
    </location>
</feature>
<evidence type="ECO:0000256" key="3">
    <source>
        <dbReference type="ARBA" id="ARBA00022840"/>
    </source>
</evidence>
<dbReference type="SUPFAM" id="SSF52540">
    <property type="entry name" value="P-loop containing nucleoside triphosphate hydrolases"/>
    <property type="match status" value="1"/>
</dbReference>
<dbReference type="RefSeq" id="WP_124219964.1">
    <property type="nucleotide sequence ID" value="NZ_RKQL01000001.1"/>
</dbReference>